<feature type="compositionally biased region" description="Basic and acidic residues" evidence="1">
    <location>
        <begin position="486"/>
        <end position="495"/>
    </location>
</feature>
<name>A0A5C3LT23_9AGAR</name>
<keyword evidence="3" id="KW-1185">Reference proteome</keyword>
<reference evidence="2 3" key="1">
    <citation type="journal article" date="2019" name="Nat. Ecol. Evol.">
        <title>Megaphylogeny resolves global patterns of mushroom evolution.</title>
        <authorList>
            <person name="Varga T."/>
            <person name="Krizsan K."/>
            <person name="Foldi C."/>
            <person name="Dima B."/>
            <person name="Sanchez-Garcia M."/>
            <person name="Sanchez-Ramirez S."/>
            <person name="Szollosi G.J."/>
            <person name="Szarkandi J.G."/>
            <person name="Papp V."/>
            <person name="Albert L."/>
            <person name="Andreopoulos W."/>
            <person name="Angelini C."/>
            <person name="Antonin V."/>
            <person name="Barry K.W."/>
            <person name="Bougher N.L."/>
            <person name="Buchanan P."/>
            <person name="Buyck B."/>
            <person name="Bense V."/>
            <person name="Catcheside P."/>
            <person name="Chovatia M."/>
            <person name="Cooper J."/>
            <person name="Damon W."/>
            <person name="Desjardin D."/>
            <person name="Finy P."/>
            <person name="Geml J."/>
            <person name="Haridas S."/>
            <person name="Hughes K."/>
            <person name="Justo A."/>
            <person name="Karasinski D."/>
            <person name="Kautmanova I."/>
            <person name="Kiss B."/>
            <person name="Kocsube S."/>
            <person name="Kotiranta H."/>
            <person name="LaButti K.M."/>
            <person name="Lechner B.E."/>
            <person name="Liimatainen K."/>
            <person name="Lipzen A."/>
            <person name="Lukacs Z."/>
            <person name="Mihaltcheva S."/>
            <person name="Morgado L.N."/>
            <person name="Niskanen T."/>
            <person name="Noordeloos M.E."/>
            <person name="Ohm R.A."/>
            <person name="Ortiz-Santana B."/>
            <person name="Ovrebo C."/>
            <person name="Racz N."/>
            <person name="Riley R."/>
            <person name="Savchenko A."/>
            <person name="Shiryaev A."/>
            <person name="Soop K."/>
            <person name="Spirin V."/>
            <person name="Szebenyi C."/>
            <person name="Tomsovsky M."/>
            <person name="Tulloss R.E."/>
            <person name="Uehling J."/>
            <person name="Grigoriev I.V."/>
            <person name="Vagvolgyi C."/>
            <person name="Papp T."/>
            <person name="Martin F.M."/>
            <person name="Miettinen O."/>
            <person name="Hibbett D.S."/>
            <person name="Nagy L.G."/>
        </authorList>
    </citation>
    <scope>NUCLEOTIDE SEQUENCE [LARGE SCALE GENOMIC DNA]</scope>
    <source>
        <strain evidence="2 3">CBS 166.37</strain>
    </source>
</reference>
<sequence>MPPKTHSTTFTTCSGHACQSPPPSTSCKPTSTSRKCALSGTNDSGLNQKKAKPALNDDAGNEGKGGRAGKRSKRTKVNNGRVGGLGNEAVAKSTGDIPAKLPRSEKILEESGVSIAPPKCVCSSVTSLPLKQAFSGTHQHRSDLAAAQDSSSMESNDNGSKYSSDDSSNTTDDDSSNTTGDNSSKDSSEDEAITSKNISEGKVITSKDSGDDEAIISDNSLTNNNADTNNAKANNEEDYSINTNNANVNNEEDFNMQSPPQTPPQTPPHHNNLDILQVHLVQQDQDIITWDSMDGTPVLLVLCSTSDSIQVENPSGSTGTSQVSELAMLQTSLAASDQSDPLKIPKQDLIALLSIPHFVRTICQDISLTEAYQKYKHYHLAIAELSKQVKAGNWPAAYKAATHTDVVELFVSKTSWYDYYKPNFPKVSKFPLMEEWLENEEDRPDDEDVWGFKKTTYTFVDLAQWLDINGKKTKGKKKVTKSGGEGGEKDLKRSSDFTSKMKGKQ</sequence>
<evidence type="ECO:0000256" key="1">
    <source>
        <dbReference type="SAM" id="MobiDB-lite"/>
    </source>
</evidence>
<feature type="compositionally biased region" description="Low complexity" evidence="1">
    <location>
        <begin position="155"/>
        <end position="182"/>
    </location>
</feature>
<evidence type="ECO:0000313" key="3">
    <source>
        <dbReference type="Proteomes" id="UP000308652"/>
    </source>
</evidence>
<proteinExistence type="predicted"/>
<dbReference type="EMBL" id="ML213616">
    <property type="protein sequence ID" value="TFK36080.1"/>
    <property type="molecule type" value="Genomic_DNA"/>
</dbReference>
<evidence type="ECO:0000313" key="2">
    <source>
        <dbReference type="EMBL" id="TFK36080.1"/>
    </source>
</evidence>
<feature type="compositionally biased region" description="Polar residues" evidence="1">
    <location>
        <begin position="1"/>
        <end position="14"/>
    </location>
</feature>
<organism evidence="2 3">
    <name type="scientific">Crucibulum laeve</name>
    <dbReference type="NCBI Taxonomy" id="68775"/>
    <lineage>
        <taxon>Eukaryota</taxon>
        <taxon>Fungi</taxon>
        <taxon>Dikarya</taxon>
        <taxon>Basidiomycota</taxon>
        <taxon>Agaricomycotina</taxon>
        <taxon>Agaricomycetes</taxon>
        <taxon>Agaricomycetidae</taxon>
        <taxon>Agaricales</taxon>
        <taxon>Agaricineae</taxon>
        <taxon>Nidulariaceae</taxon>
        <taxon>Crucibulum</taxon>
    </lineage>
</organism>
<feature type="region of interest" description="Disordered" evidence="1">
    <location>
        <begin position="1"/>
        <end position="103"/>
    </location>
</feature>
<feature type="compositionally biased region" description="Basic residues" evidence="1">
    <location>
        <begin position="67"/>
        <end position="76"/>
    </location>
</feature>
<dbReference type="Proteomes" id="UP000308652">
    <property type="component" value="Unassembled WGS sequence"/>
</dbReference>
<dbReference type="AlphaFoldDB" id="A0A5C3LT23"/>
<feature type="region of interest" description="Disordered" evidence="1">
    <location>
        <begin position="472"/>
        <end position="505"/>
    </location>
</feature>
<dbReference type="STRING" id="68775.A0A5C3LT23"/>
<feature type="region of interest" description="Disordered" evidence="1">
    <location>
        <begin position="139"/>
        <end position="271"/>
    </location>
</feature>
<gene>
    <name evidence="2" type="ORF">BDQ12DRAFT_725381</name>
</gene>
<protein>
    <submittedName>
        <fullName evidence="2">Uncharacterized protein</fullName>
    </submittedName>
</protein>
<feature type="compositionally biased region" description="Low complexity" evidence="1">
    <location>
        <begin position="217"/>
        <end position="233"/>
    </location>
</feature>
<accession>A0A5C3LT23</accession>
<dbReference type="OrthoDB" id="3069879at2759"/>